<evidence type="ECO:0000313" key="5">
    <source>
        <dbReference type="EMBL" id="XBS68007.1"/>
    </source>
</evidence>
<dbReference type="InterPro" id="IPR036388">
    <property type="entry name" value="WH-like_DNA-bd_sf"/>
</dbReference>
<accession>A0AAU7Q5J7</accession>
<gene>
    <name evidence="5" type="ORF">ABK905_13995</name>
</gene>
<dbReference type="GO" id="GO:0003700">
    <property type="term" value="F:DNA-binding transcription factor activity"/>
    <property type="evidence" value="ECO:0007669"/>
    <property type="project" value="InterPro"/>
</dbReference>
<name>A0AAU7Q5J7_9GAMM</name>
<dbReference type="EMBL" id="CP157947">
    <property type="protein sequence ID" value="XBS68007.1"/>
    <property type="molecule type" value="Genomic_DNA"/>
</dbReference>
<dbReference type="PROSITE" id="PS50949">
    <property type="entry name" value="HTH_GNTR"/>
    <property type="match status" value="1"/>
</dbReference>
<evidence type="ECO:0000256" key="3">
    <source>
        <dbReference type="ARBA" id="ARBA00023163"/>
    </source>
</evidence>
<dbReference type="SUPFAM" id="SSF48008">
    <property type="entry name" value="GntR ligand-binding domain-like"/>
    <property type="match status" value="1"/>
</dbReference>
<organism evidence="5">
    <name type="scientific">Acerihabitans sp. KWT182</name>
    <dbReference type="NCBI Taxonomy" id="3157919"/>
    <lineage>
        <taxon>Bacteria</taxon>
        <taxon>Pseudomonadati</taxon>
        <taxon>Pseudomonadota</taxon>
        <taxon>Gammaproteobacteria</taxon>
        <taxon>Enterobacterales</taxon>
        <taxon>Pectobacteriaceae</taxon>
        <taxon>Acerihabitans</taxon>
    </lineage>
</organism>
<proteinExistence type="predicted"/>
<dbReference type="InterPro" id="IPR036390">
    <property type="entry name" value="WH_DNA-bd_sf"/>
</dbReference>
<dbReference type="Gene3D" id="1.10.10.10">
    <property type="entry name" value="Winged helix-like DNA-binding domain superfamily/Winged helix DNA-binding domain"/>
    <property type="match status" value="1"/>
</dbReference>
<keyword evidence="1" id="KW-0805">Transcription regulation</keyword>
<evidence type="ECO:0000256" key="2">
    <source>
        <dbReference type="ARBA" id="ARBA00023125"/>
    </source>
</evidence>
<evidence type="ECO:0000256" key="1">
    <source>
        <dbReference type="ARBA" id="ARBA00023015"/>
    </source>
</evidence>
<dbReference type="PANTHER" id="PTHR43537:SF51">
    <property type="entry name" value="HTH-TYPE TRANSCRIPTIONAL REGULATOR LGOR-RELATED"/>
    <property type="match status" value="1"/>
</dbReference>
<dbReference type="SMART" id="SM00895">
    <property type="entry name" value="FCD"/>
    <property type="match status" value="1"/>
</dbReference>
<dbReference type="Pfam" id="PF00392">
    <property type="entry name" value="GntR"/>
    <property type="match status" value="1"/>
</dbReference>
<dbReference type="AlphaFoldDB" id="A0AAU7Q5J7"/>
<dbReference type="InterPro" id="IPR000524">
    <property type="entry name" value="Tscrpt_reg_HTH_GntR"/>
</dbReference>
<dbReference type="SUPFAM" id="SSF46785">
    <property type="entry name" value="Winged helix' DNA-binding domain"/>
    <property type="match status" value="1"/>
</dbReference>
<dbReference type="CDD" id="cd07377">
    <property type="entry name" value="WHTH_GntR"/>
    <property type="match status" value="1"/>
</dbReference>
<dbReference type="PANTHER" id="PTHR43537">
    <property type="entry name" value="TRANSCRIPTIONAL REGULATOR, GNTR FAMILY"/>
    <property type="match status" value="1"/>
</dbReference>
<dbReference type="GO" id="GO:0003677">
    <property type="term" value="F:DNA binding"/>
    <property type="evidence" value="ECO:0007669"/>
    <property type="project" value="UniProtKB-KW"/>
</dbReference>
<dbReference type="InterPro" id="IPR011711">
    <property type="entry name" value="GntR_C"/>
</dbReference>
<sequence length="230" mass="25799">MDLPTIKSERLYQKIANVVISMVNKGVYSPGQALPAERDLSKQLGVSRASLREALIVLELSGWIEIRSGNGVFVCETPGTKSQPGPSYEYNQYDVIQARSIVESELAYLAAKVGALASREKLRDLVASMALNISNNNIGVFYRLDREFHLLIGSMAGNPILNEVAITVWNRRINLPYLHLDDRYADHSKLRIFNEDHQQMADAIIAGDADEARRCSQKHLERVMRSLESQ</sequence>
<evidence type="ECO:0000259" key="4">
    <source>
        <dbReference type="PROSITE" id="PS50949"/>
    </source>
</evidence>
<keyword evidence="2" id="KW-0238">DNA-binding</keyword>
<keyword evidence="3" id="KW-0804">Transcription</keyword>
<dbReference type="PRINTS" id="PR00035">
    <property type="entry name" value="HTHGNTR"/>
</dbReference>
<dbReference type="Pfam" id="PF07729">
    <property type="entry name" value="FCD"/>
    <property type="match status" value="1"/>
</dbReference>
<dbReference type="InterPro" id="IPR008920">
    <property type="entry name" value="TF_FadR/GntR_C"/>
</dbReference>
<feature type="domain" description="HTH gntR-type" evidence="4">
    <location>
        <begin position="9"/>
        <end position="77"/>
    </location>
</feature>
<dbReference type="Gene3D" id="1.20.120.530">
    <property type="entry name" value="GntR ligand-binding domain-like"/>
    <property type="match status" value="1"/>
</dbReference>
<protein>
    <submittedName>
        <fullName evidence="5">FadR/GntR family transcriptional regulator</fullName>
    </submittedName>
</protein>
<reference evidence="5" key="1">
    <citation type="submission" date="2024-06" db="EMBL/GenBank/DDBJ databases">
        <authorList>
            <person name="Coelho C."/>
            <person name="Bento M."/>
            <person name="Garcia E."/>
            <person name="Camelo A."/>
            <person name="Brandao I."/>
            <person name="Espirito Santo C."/>
            <person name="Trovao J."/>
            <person name="Verissimo A."/>
            <person name="Costa J."/>
            <person name="Tiago I."/>
        </authorList>
    </citation>
    <scope>NUCLEOTIDE SEQUENCE</scope>
    <source>
        <strain evidence="5">KWT182</strain>
    </source>
</reference>
<dbReference type="SMART" id="SM00345">
    <property type="entry name" value="HTH_GNTR"/>
    <property type="match status" value="1"/>
</dbReference>